<evidence type="ECO:0000313" key="2">
    <source>
        <dbReference type="EMBL" id="SFQ33952.1"/>
    </source>
</evidence>
<dbReference type="InterPro" id="IPR000073">
    <property type="entry name" value="AB_hydrolase_1"/>
</dbReference>
<sequence>MRWLAGLALLLLVGVGITLRLAPEEPTSLEASFDPARLEGGVDEYLASQEARVPGIVEGTQKRVIWAGASGETTDWAVVYVHGFSASSEETRPMPDLVAEALGANLFFTRLAGHGRDGSAMDDATMTDWMADMAEAMAVGRAIGERVLVIGTSTGATLATLAAADPALAEGLAGIAMISPNFQVKNPASVILTWPGARSWAPVLAGEERAFLPANEAQARYWTTRYPTTALLPMAETVKAARGLDHGALDVPAFFILSDLDQVVDQSISREVEANWGGPTEMWVVPEGVTEAMNHVLAGDILSPEMTSPVAERIADWARSLPGLSPD</sequence>
<feature type="domain" description="AB hydrolase-1" evidence="1">
    <location>
        <begin position="78"/>
        <end position="277"/>
    </location>
</feature>
<accession>A0A1I5XPR6</accession>
<reference evidence="3" key="1">
    <citation type="submission" date="2016-10" db="EMBL/GenBank/DDBJ databases">
        <authorList>
            <person name="Varghese N."/>
            <person name="Submissions S."/>
        </authorList>
    </citation>
    <scope>NUCLEOTIDE SEQUENCE [LARGE SCALE GENOMIC DNA]</scope>
    <source>
        <strain evidence="3">JCM 10271</strain>
    </source>
</reference>
<dbReference type="Gene3D" id="3.40.50.1820">
    <property type="entry name" value="alpha/beta hydrolase"/>
    <property type="match status" value="1"/>
</dbReference>
<dbReference type="Pfam" id="PF12697">
    <property type="entry name" value="Abhydrolase_6"/>
    <property type="match status" value="1"/>
</dbReference>
<evidence type="ECO:0000259" key="1">
    <source>
        <dbReference type="Pfam" id="PF12697"/>
    </source>
</evidence>
<organism evidence="2 3">
    <name type="scientific">Roseivivax halotolerans</name>
    <dbReference type="NCBI Taxonomy" id="93684"/>
    <lineage>
        <taxon>Bacteria</taxon>
        <taxon>Pseudomonadati</taxon>
        <taxon>Pseudomonadota</taxon>
        <taxon>Alphaproteobacteria</taxon>
        <taxon>Rhodobacterales</taxon>
        <taxon>Roseobacteraceae</taxon>
        <taxon>Roseivivax</taxon>
    </lineage>
</organism>
<dbReference type="RefSeq" id="WP_093010158.1">
    <property type="nucleotide sequence ID" value="NZ_FOXV01000004.1"/>
</dbReference>
<keyword evidence="3" id="KW-1185">Reference proteome</keyword>
<name>A0A1I5XPR6_9RHOB</name>
<dbReference type="InterPro" id="IPR029058">
    <property type="entry name" value="AB_hydrolase_fold"/>
</dbReference>
<dbReference type="AlphaFoldDB" id="A0A1I5XPR6"/>
<gene>
    <name evidence="2" type="ORF">SAMN05421853_10436</name>
</gene>
<evidence type="ECO:0000313" key="3">
    <source>
        <dbReference type="Proteomes" id="UP000243106"/>
    </source>
</evidence>
<dbReference type="EMBL" id="FOXV01000004">
    <property type="protein sequence ID" value="SFQ33952.1"/>
    <property type="molecule type" value="Genomic_DNA"/>
</dbReference>
<dbReference type="Proteomes" id="UP000243106">
    <property type="component" value="Unassembled WGS sequence"/>
</dbReference>
<protein>
    <submittedName>
        <fullName evidence="2">Esterase/lipase</fullName>
    </submittedName>
</protein>
<dbReference type="SUPFAM" id="SSF53474">
    <property type="entry name" value="alpha/beta-Hydrolases"/>
    <property type="match status" value="1"/>
</dbReference>
<proteinExistence type="predicted"/>
<dbReference type="STRING" id="93684.SAMN05421853_10436"/>